<feature type="domain" description="ABC transmembrane type-1" evidence="8">
    <location>
        <begin position="57"/>
        <end position="241"/>
    </location>
</feature>
<keyword evidence="10" id="KW-1185">Reference proteome</keyword>
<dbReference type="GO" id="GO:0005886">
    <property type="term" value="C:plasma membrane"/>
    <property type="evidence" value="ECO:0007669"/>
    <property type="project" value="UniProtKB-SubCell"/>
</dbReference>
<dbReference type="RefSeq" id="WP_249332464.1">
    <property type="nucleotide sequence ID" value="NZ_JACRSY010000010.1"/>
</dbReference>
<dbReference type="AlphaFoldDB" id="A0A926ID50"/>
<evidence type="ECO:0000256" key="6">
    <source>
        <dbReference type="ARBA" id="ARBA00023136"/>
    </source>
</evidence>
<organism evidence="9 10">
    <name type="scientific">Zhenhengia yiwuensis</name>
    <dbReference type="NCBI Taxonomy" id="2763666"/>
    <lineage>
        <taxon>Bacteria</taxon>
        <taxon>Bacillati</taxon>
        <taxon>Bacillota</taxon>
        <taxon>Clostridia</taxon>
        <taxon>Lachnospirales</taxon>
        <taxon>Lachnospiraceae</taxon>
        <taxon>Zhenhengia</taxon>
    </lineage>
</organism>
<evidence type="ECO:0000313" key="9">
    <source>
        <dbReference type="EMBL" id="MBC8579382.1"/>
    </source>
</evidence>
<evidence type="ECO:0000256" key="7">
    <source>
        <dbReference type="RuleBase" id="RU363032"/>
    </source>
</evidence>
<feature type="transmembrane region" description="Helical" evidence="7">
    <location>
        <begin position="65"/>
        <end position="85"/>
    </location>
</feature>
<evidence type="ECO:0000259" key="8">
    <source>
        <dbReference type="PROSITE" id="PS50928"/>
    </source>
</evidence>
<dbReference type="GO" id="GO:0055085">
    <property type="term" value="P:transmembrane transport"/>
    <property type="evidence" value="ECO:0007669"/>
    <property type="project" value="InterPro"/>
</dbReference>
<dbReference type="InterPro" id="IPR035906">
    <property type="entry name" value="MetI-like_sf"/>
</dbReference>
<feature type="transmembrane region" description="Helical" evidence="7">
    <location>
        <begin position="182"/>
        <end position="207"/>
    </location>
</feature>
<dbReference type="InterPro" id="IPR000515">
    <property type="entry name" value="MetI-like"/>
</dbReference>
<dbReference type="Proteomes" id="UP000655830">
    <property type="component" value="Unassembled WGS sequence"/>
</dbReference>
<dbReference type="PANTHER" id="PTHR30151:SF38">
    <property type="entry name" value="ALIPHATIC SULFONATES TRANSPORT PERMEASE PROTEIN SSUC-RELATED"/>
    <property type="match status" value="1"/>
</dbReference>
<reference evidence="9" key="1">
    <citation type="submission" date="2020-08" db="EMBL/GenBank/DDBJ databases">
        <title>Genome public.</title>
        <authorList>
            <person name="Liu C."/>
            <person name="Sun Q."/>
        </authorList>
    </citation>
    <scope>NUCLEOTIDE SEQUENCE</scope>
    <source>
        <strain evidence="9">NSJ-12</strain>
    </source>
</reference>
<evidence type="ECO:0000256" key="2">
    <source>
        <dbReference type="ARBA" id="ARBA00022448"/>
    </source>
</evidence>
<comment type="subcellular location">
    <subcellularLocation>
        <location evidence="1 7">Cell membrane</location>
        <topology evidence="1 7">Multi-pass membrane protein</topology>
    </subcellularLocation>
</comment>
<feature type="transmembrane region" description="Helical" evidence="7">
    <location>
        <begin position="219"/>
        <end position="237"/>
    </location>
</feature>
<evidence type="ECO:0000256" key="3">
    <source>
        <dbReference type="ARBA" id="ARBA00022475"/>
    </source>
</evidence>
<keyword evidence="5 7" id="KW-1133">Transmembrane helix</keyword>
<dbReference type="EMBL" id="JACRSY010000010">
    <property type="protein sequence ID" value="MBC8579382.1"/>
    <property type="molecule type" value="Genomic_DNA"/>
</dbReference>
<name>A0A926ID50_9FIRM</name>
<dbReference type="SUPFAM" id="SSF161098">
    <property type="entry name" value="MetI-like"/>
    <property type="match status" value="1"/>
</dbReference>
<protein>
    <submittedName>
        <fullName evidence="9">ABC transporter permease</fullName>
    </submittedName>
</protein>
<keyword evidence="6 7" id="KW-0472">Membrane</keyword>
<accession>A0A926ID50</accession>
<evidence type="ECO:0000256" key="1">
    <source>
        <dbReference type="ARBA" id="ARBA00004651"/>
    </source>
</evidence>
<keyword evidence="3" id="KW-1003">Cell membrane</keyword>
<evidence type="ECO:0000256" key="4">
    <source>
        <dbReference type="ARBA" id="ARBA00022692"/>
    </source>
</evidence>
<sequence>MTRFKKLVTRPTLYGLLSILFLWQVLSLCVNSNVIPAPLEAITKFFVLLPTELWRHLITSLYRMLLALVISLMIAVPLGILCGLYTLPDRLLSPITYILYPLPKVAFLPIFMIFFGIGDASKVILMVSIMIFQVFLAVRDGVKEIPYTLFQSMKSLGLSPYDQFKHLVFPAILPKLFSALRVSLGVAIATLFFAENYATTYGIGYLVMNAWSMVDYPKMFAGIIALSLMGFVLFKLIDLIELKCCPWTQ</sequence>
<evidence type="ECO:0000256" key="5">
    <source>
        <dbReference type="ARBA" id="ARBA00022989"/>
    </source>
</evidence>
<dbReference type="PROSITE" id="PS50928">
    <property type="entry name" value="ABC_TM1"/>
    <property type="match status" value="1"/>
</dbReference>
<keyword evidence="4 7" id="KW-0812">Transmembrane</keyword>
<dbReference type="CDD" id="cd06261">
    <property type="entry name" value="TM_PBP2"/>
    <property type="match status" value="1"/>
</dbReference>
<dbReference type="Pfam" id="PF00528">
    <property type="entry name" value="BPD_transp_1"/>
    <property type="match status" value="1"/>
</dbReference>
<gene>
    <name evidence="9" type="ORF">H8718_07560</name>
</gene>
<proteinExistence type="inferred from homology"/>
<keyword evidence="2 7" id="KW-0813">Transport</keyword>
<evidence type="ECO:0000313" key="10">
    <source>
        <dbReference type="Proteomes" id="UP000655830"/>
    </source>
</evidence>
<dbReference type="PANTHER" id="PTHR30151">
    <property type="entry name" value="ALKANE SULFONATE ABC TRANSPORTER-RELATED, MEMBRANE SUBUNIT"/>
    <property type="match status" value="1"/>
</dbReference>
<comment type="caution">
    <text evidence="9">The sequence shown here is derived from an EMBL/GenBank/DDBJ whole genome shotgun (WGS) entry which is preliminary data.</text>
</comment>
<comment type="similarity">
    <text evidence="7">Belongs to the binding-protein-dependent transport system permease family.</text>
</comment>
<dbReference type="Gene3D" id="1.10.3720.10">
    <property type="entry name" value="MetI-like"/>
    <property type="match status" value="1"/>
</dbReference>